<reference evidence="3" key="1">
    <citation type="submission" date="2014-01" db="EMBL/GenBank/DDBJ databases">
        <title>The genome of the white-rot fungus Pycnoporus cinnabarinus: a basidiomycete model with a versatile arsenal for lignocellulosic biomass breakdown.</title>
        <authorList>
            <person name="Levasseur A."/>
            <person name="Lomascolo A."/>
            <person name="Ruiz-Duenas F.J."/>
            <person name="Uzan E."/>
            <person name="Piumi F."/>
            <person name="Kues U."/>
            <person name="Ram A.F.J."/>
            <person name="Murat C."/>
            <person name="Haon M."/>
            <person name="Benoit I."/>
            <person name="Arfi Y."/>
            <person name="Chevret D."/>
            <person name="Drula E."/>
            <person name="Kwon M.J."/>
            <person name="Gouret P."/>
            <person name="Lesage-Meessen L."/>
            <person name="Lombard V."/>
            <person name="Mariette J."/>
            <person name="Noirot C."/>
            <person name="Park J."/>
            <person name="Patyshakuliyeva A."/>
            <person name="Wieneger R.A.B."/>
            <person name="Wosten H.A.B."/>
            <person name="Martin F."/>
            <person name="Coutinho P.M."/>
            <person name="de Vries R."/>
            <person name="Martinez A.T."/>
            <person name="Klopp C."/>
            <person name="Pontarotti P."/>
            <person name="Henrissat B."/>
            <person name="Record E."/>
        </authorList>
    </citation>
    <scope>NUCLEOTIDE SEQUENCE [LARGE SCALE GENOMIC DNA]</scope>
    <source>
        <strain evidence="3">BRFM137</strain>
    </source>
</reference>
<sequence length="250" mass="28853">MQVNATEVYPVIQMIRRLTAPDLTYTLIRPLGDKYGALQRQGNLSVVFCLLLNRVYFIRDRHLTTAALSQTRADLCEILAIRALREHAENMLELALALTTSWPVYSGAPNFLLERAREENDDDLEERTYKRNPIHFYDPHKAPLLDHYRLKVPAIRSVLEFMNFVILFILFVVALEYSELDRINIAEAIFMIYALGFTLEKVAAMQEHGIKVYFKGTWNGFDLAFGKPIVDFHCVASHKDRQSPFTARTQ</sequence>
<protein>
    <recommendedName>
        <fullName evidence="2">YVC1 N-terminal linker helical domain-containing protein</fullName>
    </recommendedName>
</protein>
<comment type="caution">
    <text evidence="3">The sequence shown here is derived from an EMBL/GenBank/DDBJ whole genome shotgun (WGS) entry which is preliminary data.</text>
</comment>
<name>A0A060S734_PYCCI</name>
<gene>
    <name evidence="3" type="ORF">BN946_scf184938.g50</name>
</gene>
<keyword evidence="1" id="KW-1133">Transmembrane helix</keyword>
<dbReference type="InterPro" id="IPR056337">
    <property type="entry name" value="LHD_YVC1"/>
</dbReference>
<dbReference type="EMBL" id="CCBP010000006">
    <property type="protein sequence ID" value="CDO68198.1"/>
    <property type="molecule type" value="Genomic_DNA"/>
</dbReference>
<dbReference type="InterPro" id="IPR052971">
    <property type="entry name" value="TRP_calcium_channel"/>
</dbReference>
<dbReference type="OrthoDB" id="2373987at2759"/>
<dbReference type="PANTHER" id="PTHR35859:SF1">
    <property type="entry name" value="NONSELECTIVE CATION CHANNEL PROTEIN"/>
    <property type="match status" value="1"/>
</dbReference>
<feature type="transmembrane region" description="Helical" evidence="1">
    <location>
        <begin position="158"/>
        <end position="177"/>
    </location>
</feature>
<feature type="transmembrane region" description="Helical" evidence="1">
    <location>
        <begin position="183"/>
        <end position="203"/>
    </location>
</feature>
<dbReference type="Proteomes" id="UP000029665">
    <property type="component" value="Unassembled WGS sequence"/>
</dbReference>
<accession>A0A060S734</accession>
<evidence type="ECO:0000256" key="1">
    <source>
        <dbReference type="SAM" id="Phobius"/>
    </source>
</evidence>
<evidence type="ECO:0000259" key="2">
    <source>
        <dbReference type="Pfam" id="PF23190"/>
    </source>
</evidence>
<keyword evidence="1" id="KW-0812">Transmembrane</keyword>
<keyword evidence="4" id="KW-1185">Reference proteome</keyword>
<dbReference type="PANTHER" id="PTHR35859">
    <property type="entry name" value="NONSELECTIVE CATION CHANNEL PROTEIN"/>
    <property type="match status" value="1"/>
</dbReference>
<dbReference type="OMA" id="AIEMNET"/>
<organism evidence="3 4">
    <name type="scientific">Pycnoporus cinnabarinus</name>
    <name type="common">Cinnabar-red polypore</name>
    <name type="synonym">Trametes cinnabarina</name>
    <dbReference type="NCBI Taxonomy" id="5643"/>
    <lineage>
        <taxon>Eukaryota</taxon>
        <taxon>Fungi</taxon>
        <taxon>Dikarya</taxon>
        <taxon>Basidiomycota</taxon>
        <taxon>Agaricomycotina</taxon>
        <taxon>Agaricomycetes</taxon>
        <taxon>Polyporales</taxon>
        <taxon>Polyporaceae</taxon>
        <taxon>Trametes</taxon>
    </lineage>
</organism>
<dbReference type="AlphaFoldDB" id="A0A060S734"/>
<feature type="domain" description="YVC1 N-terminal linker helical" evidence="2">
    <location>
        <begin position="16"/>
        <end position="103"/>
    </location>
</feature>
<evidence type="ECO:0000313" key="3">
    <source>
        <dbReference type="EMBL" id="CDO68198.1"/>
    </source>
</evidence>
<dbReference type="Pfam" id="PF23190">
    <property type="entry name" value="LHD_TRPY1"/>
    <property type="match status" value="1"/>
</dbReference>
<dbReference type="STRING" id="5643.A0A060S734"/>
<evidence type="ECO:0000313" key="4">
    <source>
        <dbReference type="Proteomes" id="UP000029665"/>
    </source>
</evidence>
<proteinExistence type="predicted"/>
<dbReference type="HOGENOM" id="CLU_1182603_0_0_1"/>
<keyword evidence="1" id="KW-0472">Membrane</keyword>